<evidence type="ECO:0000256" key="8">
    <source>
        <dbReference type="ARBA" id="ARBA00023033"/>
    </source>
</evidence>
<dbReference type="Gene3D" id="1.10.630.10">
    <property type="entry name" value="Cytochrome P450"/>
    <property type="match status" value="1"/>
</dbReference>
<dbReference type="PRINTS" id="PR00385">
    <property type="entry name" value="P450"/>
</dbReference>
<keyword evidence="12" id="KW-1185">Reference proteome</keyword>
<keyword evidence="7 9" id="KW-0408">Iron</keyword>
<comment type="cofactor">
    <cofactor evidence="1 9">
        <name>heme</name>
        <dbReference type="ChEBI" id="CHEBI:30413"/>
    </cofactor>
</comment>
<dbReference type="InterPro" id="IPR001128">
    <property type="entry name" value="Cyt_P450"/>
</dbReference>
<evidence type="ECO:0000256" key="7">
    <source>
        <dbReference type="ARBA" id="ARBA00023004"/>
    </source>
</evidence>
<evidence type="ECO:0000313" key="11">
    <source>
        <dbReference type="EMBL" id="KAH8102113.1"/>
    </source>
</evidence>
<protein>
    <submittedName>
        <fullName evidence="11">Cytochrome P450</fullName>
    </submittedName>
</protein>
<dbReference type="CDD" id="cd11065">
    <property type="entry name" value="CYP64-like"/>
    <property type="match status" value="1"/>
</dbReference>
<evidence type="ECO:0000256" key="4">
    <source>
        <dbReference type="ARBA" id="ARBA00022617"/>
    </source>
</evidence>
<accession>A0A8K0UT98</accession>
<name>A0A8K0UT98_9AGAR</name>
<dbReference type="PANTHER" id="PTHR46300:SF7">
    <property type="entry name" value="P450, PUTATIVE (EUROFUNG)-RELATED"/>
    <property type="match status" value="1"/>
</dbReference>
<dbReference type="GO" id="GO:0004497">
    <property type="term" value="F:monooxygenase activity"/>
    <property type="evidence" value="ECO:0007669"/>
    <property type="project" value="UniProtKB-KW"/>
</dbReference>
<feature type="binding site" description="axial binding residue" evidence="9">
    <location>
        <position position="432"/>
    </location>
    <ligand>
        <name>heme</name>
        <dbReference type="ChEBI" id="CHEBI:30413"/>
    </ligand>
    <ligandPart>
        <name>Fe</name>
        <dbReference type="ChEBI" id="CHEBI:18248"/>
    </ligandPart>
</feature>
<gene>
    <name evidence="11" type="ORF">BXZ70DRAFT_1006735</name>
</gene>
<reference evidence="11" key="1">
    <citation type="journal article" date="2021" name="New Phytol.">
        <title>Evolutionary innovations through gain and loss of genes in the ectomycorrhizal Boletales.</title>
        <authorList>
            <person name="Wu G."/>
            <person name="Miyauchi S."/>
            <person name="Morin E."/>
            <person name="Kuo A."/>
            <person name="Drula E."/>
            <person name="Varga T."/>
            <person name="Kohler A."/>
            <person name="Feng B."/>
            <person name="Cao Y."/>
            <person name="Lipzen A."/>
            <person name="Daum C."/>
            <person name="Hundley H."/>
            <person name="Pangilinan J."/>
            <person name="Johnson J."/>
            <person name="Barry K."/>
            <person name="LaButti K."/>
            <person name="Ng V."/>
            <person name="Ahrendt S."/>
            <person name="Min B."/>
            <person name="Choi I.G."/>
            <person name="Park H."/>
            <person name="Plett J.M."/>
            <person name="Magnuson J."/>
            <person name="Spatafora J.W."/>
            <person name="Nagy L.G."/>
            <person name="Henrissat B."/>
            <person name="Grigoriev I.V."/>
            <person name="Yang Z.L."/>
            <person name="Xu J."/>
            <person name="Martin F.M."/>
        </authorList>
    </citation>
    <scope>NUCLEOTIDE SEQUENCE</scope>
    <source>
        <strain evidence="11">KKN 215</strain>
    </source>
</reference>
<dbReference type="InterPro" id="IPR036396">
    <property type="entry name" value="Cyt_P450_sf"/>
</dbReference>
<sequence length="506" mass="57440">MSYSLFDLILVATPLLAGLLLLSVWQEGRRRVQEIPGPKRWPVVGNYFSPKRVYEQFAAPSNEFGPIFGLKIFSKNMVMVTSVPIARELLESRSAIYSNRLPQKMAELCGFQEGMLFQTNSNKLRQGRKLVSMGLAQRQLERYSHIYSVHTATFLANLLESPDNFLHHIRKLPVGLILEVAYGYKVQGDNDPMILRSEEWVEHFAKATSVTDFLVNWFPILEHIPAWFPGGGFKKTAEDWRRRANEFSWDAYHAVHSAVQRGEAPHSVISSVLTDTPGQYDEDVIVYSAAQIMSGGADTTVCTLSTFMLAMVLHPEVQQRAKAEIDRVLGPNKLPTADDWDELPYIASVVREVIRWHPAVPLLFRNNTEDDVYNGYVIKKDSMIVTNYWAMLHNKDIFPDHRAFRPERWSEVQLDKDIDPFEIAFGFGRRSCPGKASAKELLFTVIASVLATFDINCAKDAHGNDIVPKEEFTDVAIVGPIPFKCLITPRSEHSRQLIEDTLQSLR</sequence>
<evidence type="ECO:0000256" key="10">
    <source>
        <dbReference type="RuleBase" id="RU000461"/>
    </source>
</evidence>
<dbReference type="GO" id="GO:0020037">
    <property type="term" value="F:heme binding"/>
    <property type="evidence" value="ECO:0007669"/>
    <property type="project" value="InterPro"/>
</dbReference>
<dbReference type="Proteomes" id="UP000813824">
    <property type="component" value="Unassembled WGS sequence"/>
</dbReference>
<dbReference type="PROSITE" id="PS00086">
    <property type="entry name" value="CYTOCHROME_P450"/>
    <property type="match status" value="1"/>
</dbReference>
<evidence type="ECO:0000313" key="12">
    <source>
        <dbReference type="Proteomes" id="UP000813824"/>
    </source>
</evidence>
<dbReference type="GO" id="GO:0005506">
    <property type="term" value="F:iron ion binding"/>
    <property type="evidence" value="ECO:0007669"/>
    <property type="project" value="InterPro"/>
</dbReference>
<proteinExistence type="inferred from homology"/>
<dbReference type="InterPro" id="IPR050364">
    <property type="entry name" value="Cytochrome_P450_fung"/>
</dbReference>
<dbReference type="Pfam" id="PF00067">
    <property type="entry name" value="p450"/>
    <property type="match status" value="1"/>
</dbReference>
<comment type="caution">
    <text evidence="11">The sequence shown here is derived from an EMBL/GenBank/DDBJ whole genome shotgun (WGS) entry which is preliminary data.</text>
</comment>
<keyword evidence="5 9" id="KW-0479">Metal-binding</keyword>
<dbReference type="InterPro" id="IPR017972">
    <property type="entry name" value="Cyt_P450_CS"/>
</dbReference>
<keyword evidence="8 10" id="KW-0503">Monooxygenase</keyword>
<keyword evidence="4 9" id="KW-0349">Heme</keyword>
<evidence type="ECO:0000256" key="2">
    <source>
        <dbReference type="ARBA" id="ARBA00005179"/>
    </source>
</evidence>
<evidence type="ECO:0000256" key="3">
    <source>
        <dbReference type="ARBA" id="ARBA00010617"/>
    </source>
</evidence>
<comment type="similarity">
    <text evidence="3 10">Belongs to the cytochrome P450 family.</text>
</comment>
<dbReference type="PANTHER" id="PTHR46300">
    <property type="entry name" value="P450, PUTATIVE (EUROFUNG)-RELATED-RELATED"/>
    <property type="match status" value="1"/>
</dbReference>
<dbReference type="GO" id="GO:0016705">
    <property type="term" value="F:oxidoreductase activity, acting on paired donors, with incorporation or reduction of molecular oxygen"/>
    <property type="evidence" value="ECO:0007669"/>
    <property type="project" value="InterPro"/>
</dbReference>
<dbReference type="InterPro" id="IPR002401">
    <property type="entry name" value="Cyt_P450_E_grp-I"/>
</dbReference>
<evidence type="ECO:0000256" key="6">
    <source>
        <dbReference type="ARBA" id="ARBA00023002"/>
    </source>
</evidence>
<organism evidence="11 12">
    <name type="scientific">Cristinia sonorae</name>
    <dbReference type="NCBI Taxonomy" id="1940300"/>
    <lineage>
        <taxon>Eukaryota</taxon>
        <taxon>Fungi</taxon>
        <taxon>Dikarya</taxon>
        <taxon>Basidiomycota</taxon>
        <taxon>Agaricomycotina</taxon>
        <taxon>Agaricomycetes</taxon>
        <taxon>Agaricomycetidae</taxon>
        <taxon>Agaricales</taxon>
        <taxon>Pleurotineae</taxon>
        <taxon>Stephanosporaceae</taxon>
        <taxon>Cristinia</taxon>
    </lineage>
</organism>
<dbReference type="EMBL" id="JAEVFJ010000010">
    <property type="protein sequence ID" value="KAH8102113.1"/>
    <property type="molecule type" value="Genomic_DNA"/>
</dbReference>
<evidence type="ECO:0000256" key="1">
    <source>
        <dbReference type="ARBA" id="ARBA00001971"/>
    </source>
</evidence>
<evidence type="ECO:0000256" key="5">
    <source>
        <dbReference type="ARBA" id="ARBA00022723"/>
    </source>
</evidence>
<dbReference type="PRINTS" id="PR00463">
    <property type="entry name" value="EP450I"/>
</dbReference>
<comment type="pathway">
    <text evidence="2">Secondary metabolite biosynthesis.</text>
</comment>
<dbReference type="AlphaFoldDB" id="A0A8K0UT98"/>
<dbReference type="SUPFAM" id="SSF48264">
    <property type="entry name" value="Cytochrome P450"/>
    <property type="match status" value="1"/>
</dbReference>
<keyword evidence="6 10" id="KW-0560">Oxidoreductase</keyword>
<evidence type="ECO:0000256" key="9">
    <source>
        <dbReference type="PIRSR" id="PIRSR602401-1"/>
    </source>
</evidence>
<dbReference type="OrthoDB" id="1055148at2759"/>